<comment type="caution">
    <text evidence="1">The sequence shown here is derived from an EMBL/GenBank/DDBJ whole genome shotgun (WGS) entry which is preliminary data.</text>
</comment>
<protein>
    <submittedName>
        <fullName evidence="1">Uncharacterized protein</fullName>
    </submittedName>
</protein>
<reference evidence="1" key="1">
    <citation type="journal article" date="2014" name="Front. Microbiol.">
        <title>High frequency of phylogenetically diverse reductive dehalogenase-homologous genes in deep subseafloor sedimentary metagenomes.</title>
        <authorList>
            <person name="Kawai M."/>
            <person name="Futagami T."/>
            <person name="Toyoda A."/>
            <person name="Takaki Y."/>
            <person name="Nishi S."/>
            <person name="Hori S."/>
            <person name="Arai W."/>
            <person name="Tsubouchi T."/>
            <person name="Morono Y."/>
            <person name="Uchiyama I."/>
            <person name="Ito T."/>
            <person name="Fujiyama A."/>
            <person name="Inagaki F."/>
            <person name="Takami H."/>
        </authorList>
    </citation>
    <scope>NUCLEOTIDE SEQUENCE</scope>
    <source>
        <strain evidence="1">Expedition CK06-06</strain>
    </source>
</reference>
<sequence>SSSPEQFYHLNPPYSKSVRVNPCYTIISQKLHYVKAIGQKSQFSITEGAWLVTIGGLG</sequence>
<organism evidence="1">
    <name type="scientific">marine sediment metagenome</name>
    <dbReference type="NCBI Taxonomy" id="412755"/>
    <lineage>
        <taxon>unclassified sequences</taxon>
        <taxon>metagenomes</taxon>
        <taxon>ecological metagenomes</taxon>
    </lineage>
</organism>
<feature type="non-terminal residue" evidence="1">
    <location>
        <position position="1"/>
    </location>
</feature>
<dbReference type="AlphaFoldDB" id="X1JL72"/>
<dbReference type="EMBL" id="BARU01044565">
    <property type="protein sequence ID" value="GAH79004.1"/>
    <property type="molecule type" value="Genomic_DNA"/>
</dbReference>
<evidence type="ECO:0000313" key="1">
    <source>
        <dbReference type="EMBL" id="GAH79004.1"/>
    </source>
</evidence>
<gene>
    <name evidence="1" type="ORF">S03H2_67926</name>
</gene>
<proteinExistence type="predicted"/>
<accession>X1JL72</accession>
<name>X1JL72_9ZZZZ</name>